<dbReference type="EMBL" id="BKCJ011219748">
    <property type="protein sequence ID" value="GFD05647.1"/>
    <property type="molecule type" value="Genomic_DNA"/>
</dbReference>
<evidence type="ECO:0000313" key="2">
    <source>
        <dbReference type="EMBL" id="GFD05647.1"/>
    </source>
</evidence>
<comment type="caution">
    <text evidence="2">The sequence shown here is derived from an EMBL/GenBank/DDBJ whole genome shotgun (WGS) entry which is preliminary data.</text>
</comment>
<accession>A0A699T5Z3</accession>
<gene>
    <name evidence="2" type="ORF">Tci_877616</name>
</gene>
<proteinExistence type="predicted"/>
<protein>
    <submittedName>
        <fullName evidence="2">Uncharacterized protein</fullName>
    </submittedName>
</protein>
<evidence type="ECO:0000256" key="1">
    <source>
        <dbReference type="SAM" id="MobiDB-lite"/>
    </source>
</evidence>
<feature type="compositionally biased region" description="Basic and acidic residues" evidence="1">
    <location>
        <begin position="57"/>
        <end position="70"/>
    </location>
</feature>
<organism evidence="2">
    <name type="scientific">Tanacetum cinerariifolium</name>
    <name type="common">Dalmatian daisy</name>
    <name type="synonym">Chrysanthemum cinerariifolium</name>
    <dbReference type="NCBI Taxonomy" id="118510"/>
    <lineage>
        <taxon>Eukaryota</taxon>
        <taxon>Viridiplantae</taxon>
        <taxon>Streptophyta</taxon>
        <taxon>Embryophyta</taxon>
        <taxon>Tracheophyta</taxon>
        <taxon>Spermatophyta</taxon>
        <taxon>Magnoliopsida</taxon>
        <taxon>eudicotyledons</taxon>
        <taxon>Gunneridae</taxon>
        <taxon>Pentapetalae</taxon>
        <taxon>asterids</taxon>
        <taxon>campanulids</taxon>
        <taxon>Asterales</taxon>
        <taxon>Asteraceae</taxon>
        <taxon>Asteroideae</taxon>
        <taxon>Anthemideae</taxon>
        <taxon>Anthemidinae</taxon>
        <taxon>Tanacetum</taxon>
    </lineage>
</organism>
<reference evidence="2" key="1">
    <citation type="journal article" date="2019" name="Sci. Rep.">
        <title>Draft genome of Tanacetum cinerariifolium, the natural source of mosquito coil.</title>
        <authorList>
            <person name="Yamashiro T."/>
            <person name="Shiraishi A."/>
            <person name="Satake H."/>
            <person name="Nakayama K."/>
        </authorList>
    </citation>
    <scope>NUCLEOTIDE SEQUENCE</scope>
</reference>
<feature type="region of interest" description="Disordered" evidence="1">
    <location>
        <begin position="31"/>
        <end position="82"/>
    </location>
</feature>
<sequence>DLEIAALHIDDQSIDVDAPPDIIDVVNEDDDIIDEDDPIPHDLADSDDEDLMSTDVLRGHGGDGGGDDRPPPYQLRAPESPIWVAGERAGCIPAKRPETSG</sequence>
<name>A0A699T5Z3_TANCI</name>
<dbReference type="AlphaFoldDB" id="A0A699T5Z3"/>
<feature type="non-terminal residue" evidence="2">
    <location>
        <position position="1"/>
    </location>
</feature>
<feature type="non-terminal residue" evidence="2">
    <location>
        <position position="101"/>
    </location>
</feature>